<name>A0ABW3FXF3_9PSEU</name>
<dbReference type="EMBL" id="JBHTIW010000022">
    <property type="protein sequence ID" value="MFD0922567.1"/>
    <property type="molecule type" value="Genomic_DNA"/>
</dbReference>
<accession>A0ABW3FXF3</accession>
<evidence type="ECO:0000313" key="2">
    <source>
        <dbReference type="Proteomes" id="UP001597018"/>
    </source>
</evidence>
<dbReference type="PANTHER" id="PTHR11365">
    <property type="entry name" value="5-OXOPROLINASE RELATED"/>
    <property type="match status" value="1"/>
</dbReference>
<evidence type="ECO:0008006" key="3">
    <source>
        <dbReference type="Google" id="ProtNLM"/>
    </source>
</evidence>
<evidence type="ECO:0000313" key="1">
    <source>
        <dbReference type="EMBL" id="MFD0922567.1"/>
    </source>
</evidence>
<sequence length="425" mass="43534">MRLGVHLDAAGGRTAVVAGDEVRAGGVSPTPVSRGVPAALRAALAAAPRDQVDSVTVATSWFSDVLATGDELEPVAVLRLAHSDRSVFPPLSGWPEHLRGAVHVGSCVQPGGHDLSGRPLGAPDQEAVLRFARESAEAGARGLAVTAVGAPMVADQEIAVAEVVHRRAPDLPVTLSHEVGGLGLLARENTTVLNAALRPAAERLADAVRAVVDEFLPGVPVLFGRHDAALMNTEYLRRFPVAALAADVAAALRGAGVLAGLDDAVVVEWDGSRGFAGRIETGLPRRGNGFRNPRLSLPLPDLVASGADGAALAAHVRAEPGPVVVLGELPDGLSDARRLADGRWAAAVGAATAQPAAEVDRVLVEPSSGGVDGAVDRVAEEALVRVISAGARPDSARVDGIRTTPVAYLPGNVHRVQVRASGVVQ</sequence>
<dbReference type="InterPro" id="IPR045079">
    <property type="entry name" value="Oxoprolinase-like"/>
</dbReference>
<comment type="caution">
    <text evidence="1">The sequence shown here is derived from an EMBL/GenBank/DDBJ whole genome shotgun (WGS) entry which is preliminary data.</text>
</comment>
<reference evidence="2" key="1">
    <citation type="journal article" date="2019" name="Int. J. Syst. Evol. Microbiol.">
        <title>The Global Catalogue of Microorganisms (GCM) 10K type strain sequencing project: providing services to taxonomists for standard genome sequencing and annotation.</title>
        <authorList>
            <consortium name="The Broad Institute Genomics Platform"/>
            <consortium name="The Broad Institute Genome Sequencing Center for Infectious Disease"/>
            <person name="Wu L."/>
            <person name="Ma J."/>
        </authorList>
    </citation>
    <scope>NUCLEOTIDE SEQUENCE [LARGE SCALE GENOMIC DNA]</scope>
    <source>
        <strain evidence="2">CCUG 56401</strain>
    </source>
</reference>
<dbReference type="PANTHER" id="PTHR11365:SF10">
    <property type="entry name" value="HYDANTOINASE_OXOPROLINASE"/>
    <property type="match status" value="1"/>
</dbReference>
<dbReference type="Proteomes" id="UP001597018">
    <property type="component" value="Unassembled WGS sequence"/>
</dbReference>
<keyword evidence="2" id="KW-1185">Reference proteome</keyword>
<protein>
    <recommendedName>
        <fullName evidence="3">Hydantoinase/oxoprolinase-like protein</fullName>
    </recommendedName>
</protein>
<organism evidence="1 2">
    <name type="scientific">Saccharopolyspora rosea</name>
    <dbReference type="NCBI Taxonomy" id="524884"/>
    <lineage>
        <taxon>Bacteria</taxon>
        <taxon>Bacillati</taxon>
        <taxon>Actinomycetota</taxon>
        <taxon>Actinomycetes</taxon>
        <taxon>Pseudonocardiales</taxon>
        <taxon>Pseudonocardiaceae</taxon>
        <taxon>Saccharopolyspora</taxon>
    </lineage>
</organism>
<proteinExistence type="predicted"/>
<dbReference type="RefSeq" id="WP_263252301.1">
    <property type="nucleotide sequence ID" value="NZ_BAABLT010000054.1"/>
</dbReference>
<gene>
    <name evidence="1" type="ORF">ACFQ16_22710</name>
</gene>